<dbReference type="InterPro" id="IPR032710">
    <property type="entry name" value="NTF2-like_dom_sf"/>
</dbReference>
<dbReference type="RefSeq" id="WP_210117615.1">
    <property type="nucleotide sequence ID" value="NZ_CP054257.1"/>
</dbReference>
<dbReference type="Gene3D" id="3.10.450.50">
    <property type="match status" value="1"/>
</dbReference>
<sequence>MKQLLAAAAALWICGLSFVFAQGRDGTMNITVTIGAVEYAAQFDSNDAALEVASFFPLALDMKEWAANKEYYAGLGKTITGKAPAADKIAAGDVMLYSGRSLVIFYGGSANTSGYVRLGCILDAKNLKAALDKAGGKVSFARAKEGKETSAVSAVPVVKTKETGAALTKEQKEVYSSYEEICRAMVAKDKASMERYFDKDLTFTHMSGKKQTRCEYIGEIMDGTLNYYKITTKEYNIRVNGDTAYMSVTHTLDAKVYGMTGAWTTRGTATYKKRGGIWVRVNESVPEGVF</sequence>
<feature type="domain" description="DUF4440" evidence="2">
    <location>
        <begin position="178"/>
        <end position="278"/>
    </location>
</feature>
<dbReference type="Proteomes" id="UP000671995">
    <property type="component" value="Chromosome"/>
</dbReference>
<reference evidence="4" key="1">
    <citation type="submission" date="2020-05" db="EMBL/GenBank/DDBJ databases">
        <authorList>
            <person name="Zeng H."/>
            <person name="Chan Y.K."/>
            <person name="Watt R.M."/>
        </authorList>
    </citation>
    <scope>NUCLEOTIDE SEQUENCE</scope>
    <source>
        <strain evidence="4">ATCC 700773</strain>
    </source>
</reference>
<name>A0A975EXR8_9SPIR</name>
<feature type="signal peptide" evidence="1">
    <location>
        <begin position="1"/>
        <end position="21"/>
    </location>
</feature>
<evidence type="ECO:0000259" key="2">
    <source>
        <dbReference type="Pfam" id="PF14534"/>
    </source>
</evidence>
<evidence type="ECO:0000313" key="5">
    <source>
        <dbReference type="Proteomes" id="UP000671995"/>
    </source>
</evidence>
<dbReference type="InterPro" id="IPR041183">
    <property type="entry name" value="Cyclophilin-like"/>
</dbReference>
<dbReference type="Pfam" id="PF14534">
    <property type="entry name" value="DUF4440"/>
    <property type="match status" value="1"/>
</dbReference>
<proteinExistence type="predicted"/>
<keyword evidence="1" id="KW-0732">Signal</keyword>
<dbReference type="InterPro" id="IPR027843">
    <property type="entry name" value="DUF4440"/>
</dbReference>
<feature type="chain" id="PRO_5037054043" evidence="1">
    <location>
        <begin position="22"/>
        <end position="290"/>
    </location>
</feature>
<dbReference type="SUPFAM" id="SSF54427">
    <property type="entry name" value="NTF2-like"/>
    <property type="match status" value="1"/>
</dbReference>
<dbReference type="AlphaFoldDB" id="A0A975EXR8"/>
<reference evidence="4" key="2">
    <citation type="journal article" date="2021" name="Microbiol. Resour. Announc.">
        <title>Complete Genome Sequences of Three Human Oral Treponema parvum Isolates.</title>
        <authorList>
            <person name="Zeng H."/>
            <person name="Watt R.M."/>
        </authorList>
    </citation>
    <scope>NUCLEOTIDE SEQUENCE</scope>
    <source>
        <strain evidence="4">ATCC 700773</strain>
    </source>
</reference>
<dbReference type="EMBL" id="CP054257">
    <property type="protein sequence ID" value="QTQ10818.1"/>
    <property type="molecule type" value="Genomic_DNA"/>
</dbReference>
<evidence type="ECO:0000313" key="4">
    <source>
        <dbReference type="EMBL" id="QTQ10818.1"/>
    </source>
</evidence>
<organism evidence="4 5">
    <name type="scientific">Treponema parvum</name>
    <dbReference type="NCBI Taxonomy" id="138851"/>
    <lineage>
        <taxon>Bacteria</taxon>
        <taxon>Pseudomonadati</taxon>
        <taxon>Spirochaetota</taxon>
        <taxon>Spirochaetia</taxon>
        <taxon>Spirochaetales</taxon>
        <taxon>Treponemataceae</taxon>
        <taxon>Treponema</taxon>
    </lineage>
</organism>
<feature type="domain" description="Cyclophilin-like" evidence="3">
    <location>
        <begin position="32"/>
        <end position="139"/>
    </location>
</feature>
<dbReference type="Pfam" id="PF18050">
    <property type="entry name" value="Cyclophil_like2"/>
    <property type="match status" value="1"/>
</dbReference>
<dbReference type="InterPro" id="IPR029000">
    <property type="entry name" value="Cyclophilin-like_dom_sf"/>
</dbReference>
<evidence type="ECO:0000256" key="1">
    <source>
        <dbReference type="SAM" id="SignalP"/>
    </source>
</evidence>
<accession>A0A975EXR8</accession>
<protein>
    <submittedName>
        <fullName evidence="4">DUF4440 domain-containing protein</fullName>
    </submittedName>
</protein>
<evidence type="ECO:0000259" key="3">
    <source>
        <dbReference type="Pfam" id="PF18050"/>
    </source>
</evidence>
<gene>
    <name evidence="4" type="ORF">HRI96_00575</name>
</gene>
<dbReference type="Gene3D" id="2.40.100.20">
    <property type="match status" value="1"/>
</dbReference>
<dbReference type="SUPFAM" id="SSF50891">
    <property type="entry name" value="Cyclophilin-like"/>
    <property type="match status" value="1"/>
</dbReference>